<keyword evidence="7" id="KW-0443">Lipid metabolism</keyword>
<dbReference type="InterPro" id="IPR050187">
    <property type="entry name" value="Lipid_Phosphate_FormReg"/>
</dbReference>
<evidence type="ECO:0000259" key="9">
    <source>
        <dbReference type="PROSITE" id="PS50146"/>
    </source>
</evidence>
<dbReference type="GO" id="GO:0008654">
    <property type="term" value="P:phospholipid biosynthetic process"/>
    <property type="evidence" value="ECO:0007669"/>
    <property type="project" value="UniProtKB-KW"/>
</dbReference>
<keyword evidence="7" id="KW-0444">Lipid biosynthesis</keyword>
<feature type="domain" description="DAGKc" evidence="9">
    <location>
        <begin position="1"/>
        <end position="128"/>
    </location>
</feature>
<keyword evidence="4" id="KW-0547">Nucleotide-binding</keyword>
<keyword evidence="3" id="KW-0808">Transferase</keyword>
<evidence type="ECO:0000313" key="10">
    <source>
        <dbReference type="EMBL" id="NYE48462.1"/>
    </source>
</evidence>
<evidence type="ECO:0000256" key="6">
    <source>
        <dbReference type="ARBA" id="ARBA00022840"/>
    </source>
</evidence>
<keyword evidence="5 10" id="KW-0418">Kinase</keyword>
<comment type="cofactor">
    <cofactor evidence="1">
        <name>Mg(2+)</name>
        <dbReference type="ChEBI" id="CHEBI:18420"/>
    </cofactor>
</comment>
<evidence type="ECO:0000256" key="1">
    <source>
        <dbReference type="ARBA" id="ARBA00001946"/>
    </source>
</evidence>
<dbReference type="PANTHER" id="PTHR12358">
    <property type="entry name" value="SPHINGOSINE KINASE"/>
    <property type="match status" value="1"/>
</dbReference>
<keyword evidence="7" id="KW-0594">Phospholipid biosynthesis</keyword>
<dbReference type="EMBL" id="JACCCC010000001">
    <property type="protein sequence ID" value="NYE48462.1"/>
    <property type="molecule type" value="Genomic_DNA"/>
</dbReference>
<name>A0A852TZI4_9ACTN</name>
<dbReference type="Pfam" id="PF00781">
    <property type="entry name" value="DAGK_cat"/>
    <property type="match status" value="1"/>
</dbReference>
<dbReference type="InterPro" id="IPR017438">
    <property type="entry name" value="ATP-NAD_kinase_N"/>
</dbReference>
<evidence type="ECO:0000256" key="3">
    <source>
        <dbReference type="ARBA" id="ARBA00022679"/>
    </source>
</evidence>
<dbReference type="InterPro" id="IPR016064">
    <property type="entry name" value="NAD/diacylglycerol_kinase_sf"/>
</dbReference>
<dbReference type="SMART" id="SM00046">
    <property type="entry name" value="DAGKc"/>
    <property type="match status" value="1"/>
</dbReference>
<keyword evidence="6" id="KW-0067">ATP-binding</keyword>
<dbReference type="SUPFAM" id="SSF111331">
    <property type="entry name" value="NAD kinase/diacylglycerol kinase-like"/>
    <property type="match status" value="1"/>
</dbReference>
<dbReference type="GO" id="GO:0016301">
    <property type="term" value="F:kinase activity"/>
    <property type="evidence" value="ECO:0007669"/>
    <property type="project" value="UniProtKB-KW"/>
</dbReference>
<dbReference type="GO" id="GO:0005524">
    <property type="term" value="F:ATP binding"/>
    <property type="evidence" value="ECO:0007669"/>
    <property type="project" value="UniProtKB-KW"/>
</dbReference>
<evidence type="ECO:0000256" key="4">
    <source>
        <dbReference type="ARBA" id="ARBA00022741"/>
    </source>
</evidence>
<gene>
    <name evidence="10" type="ORF">HDA32_003582</name>
</gene>
<dbReference type="PROSITE" id="PS50146">
    <property type="entry name" value="DAGK"/>
    <property type="match status" value="1"/>
</dbReference>
<evidence type="ECO:0000256" key="8">
    <source>
        <dbReference type="ARBA" id="ARBA00023264"/>
    </source>
</evidence>
<keyword evidence="11" id="KW-1185">Reference proteome</keyword>
<accession>A0A852TZI4</accession>
<dbReference type="InterPro" id="IPR001206">
    <property type="entry name" value="Diacylglycerol_kinase_cat_dom"/>
</dbReference>
<sequence>MPTYTALINPVSGGGRALRTWRPIAELLASQGIRIAEQTTRSQQHATEAAAESARRGETVIAVGGDGLARDVAAGVHGTGASMAIVPAGRGNDFARKLELPGDVESLAAMLARRGTRSIDVIEAAGRIVLGNVYVGLDSVATEAINNNRWLPGLVVYRLAPIGVILKWRAPEFTLTADTWTAKARQHQVVAANSGRYGYGLNIVPPARLDSGVLDVLTVSDAPRYKVVQFIGKARTGAHVESDKVEVRSTKQITIDADRPVPVHADGDYLCELPVTVSIRPAALDIIVP</sequence>
<dbReference type="Gene3D" id="2.60.200.40">
    <property type="match status" value="1"/>
</dbReference>
<keyword evidence="8" id="KW-1208">Phospholipid metabolism</keyword>
<organism evidence="10 11">
    <name type="scientific">Spinactinospora alkalitolerans</name>
    <dbReference type="NCBI Taxonomy" id="687207"/>
    <lineage>
        <taxon>Bacteria</taxon>
        <taxon>Bacillati</taxon>
        <taxon>Actinomycetota</taxon>
        <taxon>Actinomycetes</taxon>
        <taxon>Streptosporangiales</taxon>
        <taxon>Nocardiopsidaceae</taxon>
        <taxon>Spinactinospora</taxon>
    </lineage>
</organism>
<protein>
    <submittedName>
        <fullName evidence="10">YegS/Rv2252/BmrU family lipid kinase</fullName>
    </submittedName>
</protein>
<evidence type="ECO:0000256" key="5">
    <source>
        <dbReference type="ARBA" id="ARBA00022777"/>
    </source>
</evidence>
<dbReference type="Gene3D" id="3.40.50.10330">
    <property type="entry name" value="Probable inorganic polyphosphate/atp-NAD kinase, domain 1"/>
    <property type="match status" value="1"/>
</dbReference>
<dbReference type="InterPro" id="IPR045540">
    <property type="entry name" value="YegS/DAGK_C"/>
</dbReference>
<dbReference type="Proteomes" id="UP000589036">
    <property type="component" value="Unassembled WGS sequence"/>
</dbReference>
<comment type="caution">
    <text evidence="10">The sequence shown here is derived from an EMBL/GenBank/DDBJ whole genome shotgun (WGS) entry which is preliminary data.</text>
</comment>
<evidence type="ECO:0000256" key="2">
    <source>
        <dbReference type="ARBA" id="ARBA00005983"/>
    </source>
</evidence>
<proteinExistence type="inferred from homology"/>
<dbReference type="RefSeq" id="WP_179644241.1">
    <property type="nucleotide sequence ID" value="NZ_BAAAYY010000004.1"/>
</dbReference>
<reference evidence="10 11" key="1">
    <citation type="submission" date="2020-07" db="EMBL/GenBank/DDBJ databases">
        <title>Sequencing the genomes of 1000 actinobacteria strains.</title>
        <authorList>
            <person name="Klenk H.-P."/>
        </authorList>
    </citation>
    <scope>NUCLEOTIDE SEQUENCE [LARGE SCALE GENOMIC DNA]</scope>
    <source>
        <strain evidence="10 11">CXB654</strain>
    </source>
</reference>
<dbReference type="Pfam" id="PF19279">
    <property type="entry name" value="YegS_C"/>
    <property type="match status" value="1"/>
</dbReference>
<comment type="similarity">
    <text evidence="2">Belongs to the diacylglycerol/lipid kinase family.</text>
</comment>
<dbReference type="AlphaFoldDB" id="A0A852TZI4"/>
<evidence type="ECO:0000256" key="7">
    <source>
        <dbReference type="ARBA" id="ARBA00023209"/>
    </source>
</evidence>
<dbReference type="PANTHER" id="PTHR12358:SF54">
    <property type="entry name" value="SPHINGOSINE KINASE RELATED PROTEIN"/>
    <property type="match status" value="1"/>
</dbReference>
<evidence type="ECO:0000313" key="11">
    <source>
        <dbReference type="Proteomes" id="UP000589036"/>
    </source>
</evidence>